<feature type="region of interest" description="Disordered" evidence="1">
    <location>
        <begin position="42"/>
        <end position="85"/>
    </location>
</feature>
<dbReference type="EMBL" id="UNSH01000036">
    <property type="protein sequence ID" value="SZF01475.1"/>
    <property type="molecule type" value="Genomic_DNA"/>
</dbReference>
<feature type="signal peptide" evidence="2">
    <location>
        <begin position="1"/>
        <end position="17"/>
    </location>
</feature>
<feature type="compositionally biased region" description="Pro residues" evidence="1">
    <location>
        <begin position="54"/>
        <end position="66"/>
    </location>
</feature>
<feature type="chain" id="PRO_5016888512" evidence="2">
    <location>
        <begin position="18"/>
        <end position="162"/>
    </location>
</feature>
<keyword evidence="2" id="KW-0732">Signal</keyword>
<proteinExistence type="predicted"/>
<evidence type="ECO:0000313" key="3">
    <source>
        <dbReference type="EMBL" id="SZF01475.1"/>
    </source>
</evidence>
<name>A0A383UPG5_BLUHO</name>
<evidence type="ECO:0000256" key="1">
    <source>
        <dbReference type="SAM" id="MobiDB-lite"/>
    </source>
</evidence>
<accession>A0A383UPG5</accession>
<dbReference type="VEuPathDB" id="FungiDB:BLGHR1_12242"/>
<reference evidence="3 4" key="1">
    <citation type="submission" date="2017-11" db="EMBL/GenBank/DDBJ databases">
        <authorList>
            <person name="Kracher B."/>
        </authorList>
    </citation>
    <scope>NUCLEOTIDE SEQUENCE [LARGE SCALE GENOMIC DNA]</scope>
    <source>
        <strain evidence="3 4">RACE1</strain>
    </source>
</reference>
<dbReference type="Proteomes" id="UP000275772">
    <property type="component" value="Unassembled WGS sequence"/>
</dbReference>
<organism evidence="3 4">
    <name type="scientific">Blumeria hordei</name>
    <name type="common">Barley powdery mildew</name>
    <name type="synonym">Blumeria graminis f. sp. hordei</name>
    <dbReference type="NCBI Taxonomy" id="2867405"/>
    <lineage>
        <taxon>Eukaryota</taxon>
        <taxon>Fungi</taxon>
        <taxon>Dikarya</taxon>
        <taxon>Ascomycota</taxon>
        <taxon>Pezizomycotina</taxon>
        <taxon>Leotiomycetes</taxon>
        <taxon>Erysiphales</taxon>
        <taxon>Erysiphaceae</taxon>
        <taxon>Blumeria</taxon>
    </lineage>
</organism>
<gene>
    <name evidence="3" type="ORF">BLGHR1_12242</name>
</gene>
<evidence type="ECO:0000256" key="2">
    <source>
        <dbReference type="SAM" id="SignalP"/>
    </source>
</evidence>
<sequence length="162" mass="16336">MNFIFFITFVFIGVAMGAETTTTKAVTITSCPPTVSACPGKAPLNSTDPVFRPVGPPGPPGPPGLSPSPTTKLPDPKGNPDAKPTGGAILSTMIISTCIPTVITSVVTINPPKVTEKPMISAKPSSPGFTTKPPQPQFTGAASALKGPTVLAGLAGLLVFAL</sequence>
<evidence type="ECO:0000313" key="4">
    <source>
        <dbReference type="Proteomes" id="UP000275772"/>
    </source>
</evidence>
<dbReference type="AlphaFoldDB" id="A0A383UPG5"/>
<protein>
    <submittedName>
        <fullName evidence="3">Uncharacterized protein</fullName>
    </submittedName>
</protein>